<comment type="caution">
    <text evidence="2">The sequence shown here is derived from an EMBL/GenBank/DDBJ whole genome shotgun (WGS) entry which is preliminary data.</text>
</comment>
<accession>I8TDJ9</accession>
<evidence type="ECO:0000256" key="1">
    <source>
        <dbReference type="SAM" id="MobiDB-lite"/>
    </source>
</evidence>
<name>I8TDJ9_9GAMM</name>
<keyword evidence="3" id="KW-1185">Reference proteome</keyword>
<evidence type="ECO:0000313" key="3">
    <source>
        <dbReference type="Proteomes" id="UP000003704"/>
    </source>
</evidence>
<proteinExistence type="predicted"/>
<organism evidence="2 3">
    <name type="scientific">Hydrocarboniphaga effusa AP103</name>
    <dbReference type="NCBI Taxonomy" id="1172194"/>
    <lineage>
        <taxon>Bacteria</taxon>
        <taxon>Pseudomonadati</taxon>
        <taxon>Pseudomonadota</taxon>
        <taxon>Gammaproteobacteria</taxon>
        <taxon>Nevskiales</taxon>
        <taxon>Nevskiaceae</taxon>
        <taxon>Hydrocarboniphaga</taxon>
    </lineage>
</organism>
<dbReference type="AlphaFoldDB" id="I8TDJ9"/>
<evidence type="ECO:0000313" key="2">
    <source>
        <dbReference type="EMBL" id="EIT72040.1"/>
    </source>
</evidence>
<protein>
    <submittedName>
        <fullName evidence="2">Uncharacterized protein</fullName>
    </submittedName>
</protein>
<dbReference type="Proteomes" id="UP000003704">
    <property type="component" value="Unassembled WGS sequence"/>
</dbReference>
<reference evidence="2 3" key="1">
    <citation type="journal article" date="2012" name="J. Bacteriol.">
        <title>Genome Sequence of n-Alkane-Degrading Hydrocarboniphaga effusa Strain AP103T (ATCC BAA-332T).</title>
        <authorList>
            <person name="Chang H.K."/>
            <person name="Zylstra G.J."/>
            <person name="Chae J.C."/>
        </authorList>
    </citation>
    <scope>NUCLEOTIDE SEQUENCE [LARGE SCALE GENOMIC DNA]</scope>
    <source>
        <strain evidence="2 3">AP103</strain>
    </source>
</reference>
<feature type="compositionally biased region" description="Basic residues" evidence="1">
    <location>
        <begin position="37"/>
        <end position="46"/>
    </location>
</feature>
<sequence length="71" mass="7847">MRRLAAADQQGGRHAGSITKGGRGRYGRPRAVGRQARPMRRRKPARPPRTGVTCRPRQETGRPGCWPASTQ</sequence>
<feature type="region of interest" description="Disordered" evidence="1">
    <location>
        <begin position="1"/>
        <end position="71"/>
    </location>
</feature>
<dbReference type="EMBL" id="AKGD01000001">
    <property type="protein sequence ID" value="EIT72040.1"/>
    <property type="molecule type" value="Genomic_DNA"/>
</dbReference>
<dbReference type="STRING" id="1172194.WQQ_21770"/>
<gene>
    <name evidence="2" type="ORF">WQQ_21770</name>
</gene>